<dbReference type="Proteomes" id="UP000603200">
    <property type="component" value="Unassembled WGS sequence"/>
</dbReference>
<keyword evidence="1" id="KW-0805">Transcription regulation</keyword>
<feature type="domain" description="HTH tetR-type" evidence="5">
    <location>
        <begin position="7"/>
        <end position="67"/>
    </location>
</feature>
<dbReference type="EMBL" id="BOMN01000088">
    <property type="protein sequence ID" value="GIE23259.1"/>
    <property type="molecule type" value="Genomic_DNA"/>
</dbReference>
<dbReference type="PROSITE" id="PS01081">
    <property type="entry name" value="HTH_TETR_1"/>
    <property type="match status" value="1"/>
</dbReference>
<evidence type="ECO:0000313" key="6">
    <source>
        <dbReference type="EMBL" id="GIE23259.1"/>
    </source>
</evidence>
<evidence type="ECO:0000259" key="5">
    <source>
        <dbReference type="PROSITE" id="PS50977"/>
    </source>
</evidence>
<feature type="DNA-binding region" description="H-T-H motif" evidence="4">
    <location>
        <begin position="30"/>
        <end position="49"/>
    </location>
</feature>
<dbReference type="InterPro" id="IPR001647">
    <property type="entry name" value="HTH_TetR"/>
</dbReference>
<name>A0ABQ3ZXM1_9ACTN</name>
<dbReference type="RefSeq" id="WP_239159290.1">
    <property type="nucleotide sequence ID" value="NZ_BAAATV010000009.1"/>
</dbReference>
<evidence type="ECO:0000313" key="7">
    <source>
        <dbReference type="Proteomes" id="UP000603200"/>
    </source>
</evidence>
<dbReference type="Pfam" id="PF00440">
    <property type="entry name" value="TetR_N"/>
    <property type="match status" value="1"/>
</dbReference>
<dbReference type="Gene3D" id="1.10.357.10">
    <property type="entry name" value="Tetracycline Repressor, domain 2"/>
    <property type="match status" value="1"/>
</dbReference>
<keyword evidence="2 4" id="KW-0238">DNA-binding</keyword>
<accession>A0ABQ3ZXM1</accession>
<evidence type="ECO:0000256" key="3">
    <source>
        <dbReference type="ARBA" id="ARBA00023163"/>
    </source>
</evidence>
<sequence length="195" mass="21925">MRDRKREEARASTVAAAWRLFVERGYDHVTVTDICAAADIAPRTFHRYFASKEDVVAEPVRLMGRLVIDYLAAAPGGPPDTEVLRLAMLELGRFAIDHHDWLAGLRFVVQGSQHLRVTSVGMRPDQESEIAALVAARGPEPREVDWRLRLRVVATVGAFRVWYDEYFRSPPADPLAQLEEILLAVAAEWIDHTPG</sequence>
<dbReference type="InterPro" id="IPR023772">
    <property type="entry name" value="DNA-bd_HTH_TetR-type_CS"/>
</dbReference>
<keyword evidence="7" id="KW-1185">Reference proteome</keyword>
<dbReference type="PANTHER" id="PTHR30055">
    <property type="entry name" value="HTH-TYPE TRANSCRIPTIONAL REGULATOR RUTR"/>
    <property type="match status" value="1"/>
</dbReference>
<gene>
    <name evidence="6" type="ORF">Ahu01nite_063610</name>
</gene>
<dbReference type="PROSITE" id="PS50977">
    <property type="entry name" value="HTH_TETR_2"/>
    <property type="match status" value="1"/>
</dbReference>
<dbReference type="SUPFAM" id="SSF46689">
    <property type="entry name" value="Homeodomain-like"/>
    <property type="match status" value="1"/>
</dbReference>
<comment type="caution">
    <text evidence="6">The sequence shown here is derived from an EMBL/GenBank/DDBJ whole genome shotgun (WGS) entry which is preliminary data.</text>
</comment>
<reference evidence="6 7" key="1">
    <citation type="submission" date="2021-01" db="EMBL/GenBank/DDBJ databases">
        <title>Whole genome shotgun sequence of Actinoplanes humidus NBRC 14915.</title>
        <authorList>
            <person name="Komaki H."/>
            <person name="Tamura T."/>
        </authorList>
    </citation>
    <scope>NUCLEOTIDE SEQUENCE [LARGE SCALE GENOMIC DNA]</scope>
    <source>
        <strain evidence="6 7">NBRC 14915</strain>
    </source>
</reference>
<dbReference type="PANTHER" id="PTHR30055:SF238">
    <property type="entry name" value="MYCOFACTOCIN BIOSYNTHESIS TRANSCRIPTIONAL REGULATOR MFTR-RELATED"/>
    <property type="match status" value="1"/>
</dbReference>
<dbReference type="InterPro" id="IPR050109">
    <property type="entry name" value="HTH-type_TetR-like_transc_reg"/>
</dbReference>
<evidence type="ECO:0000256" key="1">
    <source>
        <dbReference type="ARBA" id="ARBA00023015"/>
    </source>
</evidence>
<dbReference type="PRINTS" id="PR00455">
    <property type="entry name" value="HTHTETR"/>
</dbReference>
<dbReference type="InterPro" id="IPR009057">
    <property type="entry name" value="Homeodomain-like_sf"/>
</dbReference>
<evidence type="ECO:0000256" key="2">
    <source>
        <dbReference type="ARBA" id="ARBA00023125"/>
    </source>
</evidence>
<protein>
    <recommendedName>
        <fullName evidence="5">HTH tetR-type domain-containing protein</fullName>
    </recommendedName>
</protein>
<keyword evidence="3" id="KW-0804">Transcription</keyword>
<evidence type="ECO:0000256" key="4">
    <source>
        <dbReference type="PROSITE-ProRule" id="PRU00335"/>
    </source>
</evidence>
<organism evidence="6 7">
    <name type="scientific">Winogradskya humida</name>
    <dbReference type="NCBI Taxonomy" id="113566"/>
    <lineage>
        <taxon>Bacteria</taxon>
        <taxon>Bacillati</taxon>
        <taxon>Actinomycetota</taxon>
        <taxon>Actinomycetes</taxon>
        <taxon>Micromonosporales</taxon>
        <taxon>Micromonosporaceae</taxon>
        <taxon>Winogradskya</taxon>
    </lineage>
</organism>
<proteinExistence type="predicted"/>